<feature type="transmembrane region" description="Helical" evidence="2">
    <location>
        <begin position="61"/>
        <end position="81"/>
    </location>
</feature>
<dbReference type="AlphaFoldDB" id="A0A1I6D0S7"/>
<feature type="region of interest" description="Disordered" evidence="1">
    <location>
        <begin position="304"/>
        <end position="358"/>
    </location>
</feature>
<reference evidence="5" key="1">
    <citation type="submission" date="2016-10" db="EMBL/GenBank/DDBJ databases">
        <authorList>
            <person name="Varghese N."/>
            <person name="Submissions S."/>
        </authorList>
    </citation>
    <scope>NUCLEOTIDE SEQUENCE [LARGE SCALE GENOMIC DNA]</scope>
    <source>
        <strain evidence="5">DSM 3669</strain>
    </source>
</reference>
<gene>
    <name evidence="4" type="ORF">SAMN05660706_10424</name>
</gene>
<organism evidence="4 5">
    <name type="scientific">Desulfoscipio geothermicus DSM 3669</name>
    <dbReference type="NCBI Taxonomy" id="1121426"/>
    <lineage>
        <taxon>Bacteria</taxon>
        <taxon>Bacillati</taxon>
        <taxon>Bacillota</taxon>
        <taxon>Clostridia</taxon>
        <taxon>Eubacteriales</taxon>
        <taxon>Desulfallaceae</taxon>
        <taxon>Desulfoscipio</taxon>
    </lineage>
</organism>
<protein>
    <submittedName>
        <fullName evidence="4">Anti-sigma factor N-terminus</fullName>
    </submittedName>
</protein>
<keyword evidence="5" id="KW-1185">Reference proteome</keyword>
<evidence type="ECO:0000256" key="2">
    <source>
        <dbReference type="SAM" id="Phobius"/>
    </source>
</evidence>
<dbReference type="RefSeq" id="WP_092482040.1">
    <property type="nucleotide sequence ID" value="NZ_FOYM01000004.1"/>
</dbReference>
<dbReference type="Proteomes" id="UP000199584">
    <property type="component" value="Unassembled WGS sequence"/>
</dbReference>
<dbReference type="InterPro" id="IPR055431">
    <property type="entry name" value="RsgI_M"/>
</dbReference>
<name>A0A1I6D0S7_9FIRM</name>
<feature type="compositionally biased region" description="Basic and acidic residues" evidence="1">
    <location>
        <begin position="306"/>
        <end position="358"/>
    </location>
</feature>
<proteinExistence type="predicted"/>
<accession>A0A1I6D0S7</accession>
<dbReference type="OrthoDB" id="1793324at2"/>
<evidence type="ECO:0000256" key="1">
    <source>
        <dbReference type="SAM" id="MobiDB-lite"/>
    </source>
</evidence>
<dbReference type="EMBL" id="FOYM01000004">
    <property type="protein sequence ID" value="SFQ99098.1"/>
    <property type="molecule type" value="Genomic_DNA"/>
</dbReference>
<evidence type="ECO:0000259" key="3">
    <source>
        <dbReference type="Pfam" id="PF23750"/>
    </source>
</evidence>
<keyword evidence="2" id="KW-0472">Membrane</keyword>
<sequence length="358" mass="40610">MKISGVVIETCKKRNMVTVYTSNGQFLKVPAPRFDIKTGEIIEVPQNATRCVRKTMLSMRVISAAAAVFALVMFLSIYLAFFTVPVSAYVALDFNPSLELKINKQAKVMDVRSINEDADKLLKDLNLKDANVYKAVEKIMDKAIALGYIKLDEKNLVIASVVPVGEETVVDREKLESVIANNIQQKEIDSYILVDTSNEKTRNIAAENGLSVNRYKVMEHYHEAGLNISAQEINNKNMMDIMKDNNIYLTKKQDYTTLTHQNEINPGKNAGMQNNSDMMETSGALMSNNMDRDSSKSQFNYIQRSGDMKNDTMHNGSEKNEQTMESSRTGDTDMNHDQYEDMKYPNKQMNHDMSRIKY</sequence>
<dbReference type="STRING" id="39060.SAMN05660706_10424"/>
<feature type="domain" description="Anti-sigma factor RsgI-like middle" evidence="3">
    <location>
        <begin position="88"/>
        <end position="219"/>
    </location>
</feature>
<dbReference type="Pfam" id="PF23750">
    <property type="entry name" value="RsgI_M"/>
    <property type="match status" value="1"/>
</dbReference>
<evidence type="ECO:0000313" key="4">
    <source>
        <dbReference type="EMBL" id="SFQ99098.1"/>
    </source>
</evidence>
<keyword evidence="2" id="KW-0812">Transmembrane</keyword>
<evidence type="ECO:0000313" key="5">
    <source>
        <dbReference type="Proteomes" id="UP000199584"/>
    </source>
</evidence>
<keyword evidence="2" id="KW-1133">Transmembrane helix</keyword>